<evidence type="ECO:0000313" key="1">
    <source>
        <dbReference type="EMBL" id="KAJ9487188.1"/>
    </source>
</evidence>
<dbReference type="EMBL" id="LACB01000171">
    <property type="protein sequence ID" value="KAJ9487188.1"/>
    <property type="molecule type" value="Genomic_DNA"/>
</dbReference>
<dbReference type="Proteomes" id="UP001227192">
    <property type="component" value="Unassembled WGS sequence"/>
</dbReference>
<comment type="caution">
    <text evidence="1">The sequence shown here is derived from an EMBL/GenBank/DDBJ whole genome shotgun (WGS) entry which is preliminary data.</text>
</comment>
<protein>
    <submittedName>
        <fullName evidence="1">Uncharacterized protein</fullName>
    </submittedName>
</protein>
<gene>
    <name evidence="1" type="ORF">VN97_g6127</name>
</gene>
<name>A0AAI9TI86_PENTH</name>
<dbReference type="AlphaFoldDB" id="A0AAI9TI86"/>
<keyword evidence="2" id="KW-1185">Reference proteome</keyword>
<evidence type="ECO:0000313" key="2">
    <source>
        <dbReference type="Proteomes" id="UP001227192"/>
    </source>
</evidence>
<reference evidence="1" key="2">
    <citation type="journal article" date="2016" name="Fungal Biol.">
        <title>Ochratoxin A production by Penicillium thymicola.</title>
        <authorList>
            <person name="Nguyen H.D.T."/>
            <person name="McMullin D.R."/>
            <person name="Ponomareva E."/>
            <person name="Riley R."/>
            <person name="Pomraning K.R."/>
            <person name="Baker S.E."/>
            <person name="Seifert K.A."/>
        </authorList>
    </citation>
    <scope>NUCLEOTIDE SEQUENCE</scope>
    <source>
        <strain evidence="1">DAOM 180753</strain>
    </source>
</reference>
<proteinExistence type="predicted"/>
<accession>A0AAI9TI86</accession>
<reference evidence="1" key="1">
    <citation type="submission" date="2015-06" db="EMBL/GenBank/DDBJ databases">
        <authorList>
            <person name="Nguyen H."/>
        </authorList>
    </citation>
    <scope>NUCLEOTIDE SEQUENCE</scope>
    <source>
        <strain evidence="1">DAOM 180753</strain>
    </source>
</reference>
<sequence length="67" mass="7782">MIAPYETRYSMSKFNEYDFKCVQKLTSTVLEGESPPVNSSLYSGSLCILFYMHYVRFTYNIFQSAIA</sequence>
<organism evidence="1 2">
    <name type="scientific">Penicillium thymicola</name>
    <dbReference type="NCBI Taxonomy" id="293382"/>
    <lineage>
        <taxon>Eukaryota</taxon>
        <taxon>Fungi</taxon>
        <taxon>Dikarya</taxon>
        <taxon>Ascomycota</taxon>
        <taxon>Pezizomycotina</taxon>
        <taxon>Eurotiomycetes</taxon>
        <taxon>Eurotiomycetidae</taxon>
        <taxon>Eurotiales</taxon>
        <taxon>Aspergillaceae</taxon>
        <taxon>Penicillium</taxon>
    </lineage>
</organism>